<reference evidence="3" key="1">
    <citation type="submission" date="2019-10" db="EMBL/GenBank/DDBJ databases">
        <title>Streptomyces sp. nov., a novel actinobacterium isolated from alkaline environment.</title>
        <authorList>
            <person name="Golinska P."/>
        </authorList>
    </citation>
    <scope>NUCLEOTIDE SEQUENCE [LARGE SCALE GENOMIC DNA]</scope>
    <source>
        <strain evidence="3">DSM 42108</strain>
    </source>
</reference>
<evidence type="ECO:0008006" key="4">
    <source>
        <dbReference type="Google" id="ProtNLM"/>
    </source>
</evidence>
<organism evidence="2 3">
    <name type="scientific">Streptomyces calidiresistens</name>
    <dbReference type="NCBI Taxonomy" id="1485586"/>
    <lineage>
        <taxon>Bacteria</taxon>
        <taxon>Bacillati</taxon>
        <taxon>Actinomycetota</taxon>
        <taxon>Actinomycetes</taxon>
        <taxon>Kitasatosporales</taxon>
        <taxon>Streptomycetaceae</taxon>
        <taxon>Streptomyces</taxon>
    </lineage>
</organism>
<comment type="caution">
    <text evidence="2">The sequence shown here is derived from an EMBL/GenBank/DDBJ whole genome shotgun (WGS) entry which is preliminary data.</text>
</comment>
<dbReference type="RefSeq" id="WP_182661658.1">
    <property type="nucleotide sequence ID" value="NZ_VKHS01000107.1"/>
</dbReference>
<gene>
    <name evidence="2" type="ORF">FOE67_07185</name>
</gene>
<dbReference type="Gene3D" id="1.10.10.1150">
    <property type="entry name" value="Coenzyme PQQ synthesis protein D (PqqD)"/>
    <property type="match status" value="1"/>
</dbReference>
<evidence type="ECO:0000313" key="3">
    <source>
        <dbReference type="Proteomes" id="UP000530234"/>
    </source>
</evidence>
<dbReference type="Proteomes" id="UP000530234">
    <property type="component" value="Unassembled WGS sequence"/>
</dbReference>
<dbReference type="EMBL" id="VKHS01000107">
    <property type="protein sequence ID" value="MBB0229300.1"/>
    <property type="molecule type" value="Genomic_DNA"/>
</dbReference>
<feature type="region of interest" description="Disordered" evidence="1">
    <location>
        <begin position="81"/>
        <end position="100"/>
    </location>
</feature>
<dbReference type="InterPro" id="IPR008792">
    <property type="entry name" value="PQQD"/>
</dbReference>
<keyword evidence="3" id="KW-1185">Reference proteome</keyword>
<evidence type="ECO:0000313" key="2">
    <source>
        <dbReference type="EMBL" id="MBB0229300.1"/>
    </source>
</evidence>
<dbReference type="InterPro" id="IPR041881">
    <property type="entry name" value="PqqD_sf"/>
</dbReference>
<dbReference type="Pfam" id="PF05402">
    <property type="entry name" value="PqqD"/>
    <property type="match status" value="1"/>
</dbReference>
<dbReference type="AlphaFoldDB" id="A0A7W3T1Q4"/>
<proteinExistence type="predicted"/>
<accession>A0A7W3T1Q4</accession>
<name>A0A7W3T1Q4_9ACTN</name>
<sequence length="100" mass="10663">MLTVAPDVYHAGSAEGTAILDARTGRWLMLDTDASRIWQALTVRGGTEGLAEEIAIPAGLDPAAVHQQIRGFLDDLTARGLLTDPAAGPDRSRWGRGRAR</sequence>
<protein>
    <recommendedName>
        <fullName evidence="4">PqqD family protein</fullName>
    </recommendedName>
</protein>
<evidence type="ECO:0000256" key="1">
    <source>
        <dbReference type="SAM" id="MobiDB-lite"/>
    </source>
</evidence>